<feature type="transmembrane region" description="Helical" evidence="1">
    <location>
        <begin position="144"/>
        <end position="161"/>
    </location>
</feature>
<protein>
    <submittedName>
        <fullName evidence="2">Uncharacterized protein</fullName>
    </submittedName>
</protein>
<evidence type="ECO:0000313" key="2">
    <source>
        <dbReference type="EMBL" id="USJ25221.1"/>
    </source>
</evidence>
<dbReference type="EMBL" id="CP098807">
    <property type="protein sequence ID" value="USJ25221.1"/>
    <property type="molecule type" value="Genomic_DNA"/>
</dbReference>
<proteinExistence type="predicted"/>
<feature type="transmembrane region" description="Helical" evidence="1">
    <location>
        <begin position="94"/>
        <end position="112"/>
    </location>
</feature>
<evidence type="ECO:0000256" key="1">
    <source>
        <dbReference type="SAM" id="Phobius"/>
    </source>
</evidence>
<dbReference type="OrthoDB" id="10008995at2"/>
<feature type="transmembrane region" description="Helical" evidence="1">
    <location>
        <begin position="69"/>
        <end position="88"/>
    </location>
</feature>
<keyword evidence="1" id="KW-0812">Transmembrane</keyword>
<feature type="transmembrane region" description="Helical" evidence="1">
    <location>
        <begin position="119"/>
        <end position="138"/>
    </location>
</feature>
<name>A0A9Q8YBH2_ENSAD</name>
<dbReference type="Proteomes" id="UP001055460">
    <property type="component" value="Chromosome"/>
</dbReference>
<dbReference type="AlphaFoldDB" id="A0A9Q8YBH2"/>
<gene>
    <name evidence="2" type="ORF">NE863_09720</name>
</gene>
<evidence type="ECO:0000313" key="3">
    <source>
        <dbReference type="Proteomes" id="UP001055460"/>
    </source>
</evidence>
<dbReference type="RefSeq" id="WP_143034192.1">
    <property type="nucleotide sequence ID" value="NZ_CAXURO020000001.1"/>
</dbReference>
<reference evidence="2" key="1">
    <citation type="submission" date="2022-06" db="EMBL/GenBank/DDBJ databases">
        <title>Physiological and biochemical characterization and genomic elucidation of a strain of the genus Ensifer adhaerens M8 that combines arsenic oxidation and chromium reduction.</title>
        <authorList>
            <person name="Li X."/>
            <person name="Yu c."/>
        </authorList>
    </citation>
    <scope>NUCLEOTIDE SEQUENCE</scope>
    <source>
        <strain evidence="2">M8</strain>
    </source>
</reference>
<keyword evidence="1" id="KW-0472">Membrane</keyword>
<accession>A0A9Q8YBH2</accession>
<organism evidence="2 3">
    <name type="scientific">Ensifer adhaerens</name>
    <name type="common">Sinorhizobium morelense</name>
    <dbReference type="NCBI Taxonomy" id="106592"/>
    <lineage>
        <taxon>Bacteria</taxon>
        <taxon>Pseudomonadati</taxon>
        <taxon>Pseudomonadota</taxon>
        <taxon>Alphaproteobacteria</taxon>
        <taxon>Hyphomicrobiales</taxon>
        <taxon>Rhizobiaceae</taxon>
        <taxon>Sinorhizobium/Ensifer group</taxon>
        <taxon>Ensifer</taxon>
    </lineage>
</organism>
<keyword evidence="1" id="KW-1133">Transmembrane helix</keyword>
<sequence>MAEKVERLWNCRSVRRVPRRFRARWDIEVEPCGCDVYIAGIQLVRAWRMRFARVRRILLSTVPLARLDYLLGIALCALLVAALFPFAAADEVGWPAKSALIFGCGYAVFLTLRRLVDLGVANSGLAFLFLYAYSVAAGGLGRALGAWGAVAPVALALFLFLSPTTAGRVPAQDQPDSVG</sequence>